<gene>
    <name evidence="3" type="ORF">PODLI_1B030604</name>
</gene>
<reference evidence="3" key="1">
    <citation type="submission" date="2022-12" db="EMBL/GenBank/DDBJ databases">
        <authorList>
            <person name="Alioto T."/>
            <person name="Alioto T."/>
            <person name="Gomez Garrido J."/>
        </authorList>
    </citation>
    <scope>NUCLEOTIDE SEQUENCE</scope>
</reference>
<dbReference type="PROSITE" id="PS51504">
    <property type="entry name" value="H15"/>
    <property type="match status" value="1"/>
</dbReference>
<dbReference type="EMBL" id="OX395132">
    <property type="protein sequence ID" value="CAI5779337.1"/>
    <property type="molecule type" value="Genomic_DNA"/>
</dbReference>
<accession>A0AA35KKZ0</accession>
<dbReference type="SUPFAM" id="SSF46785">
    <property type="entry name" value="Winged helix' DNA-binding domain"/>
    <property type="match status" value="1"/>
</dbReference>
<feature type="compositionally biased region" description="Basic residues" evidence="1">
    <location>
        <begin position="104"/>
        <end position="115"/>
    </location>
</feature>
<feature type="region of interest" description="Disordered" evidence="1">
    <location>
        <begin position="103"/>
        <end position="202"/>
    </location>
</feature>
<evidence type="ECO:0000313" key="3">
    <source>
        <dbReference type="EMBL" id="CAI5779337.1"/>
    </source>
</evidence>
<feature type="compositionally biased region" description="Basic residues" evidence="1">
    <location>
        <begin position="141"/>
        <end position="159"/>
    </location>
</feature>
<proteinExistence type="predicted"/>
<feature type="compositionally biased region" description="Basic and acidic residues" evidence="1">
    <location>
        <begin position="192"/>
        <end position="202"/>
    </location>
</feature>
<evidence type="ECO:0000256" key="1">
    <source>
        <dbReference type="SAM" id="MobiDB-lite"/>
    </source>
</evidence>
<dbReference type="Proteomes" id="UP001178461">
    <property type="component" value="Chromosome 7"/>
</dbReference>
<feature type="compositionally biased region" description="Basic and acidic residues" evidence="1">
    <location>
        <begin position="117"/>
        <end position="134"/>
    </location>
</feature>
<dbReference type="InterPro" id="IPR036390">
    <property type="entry name" value="WH_DNA-bd_sf"/>
</dbReference>
<organism evidence="3 4">
    <name type="scientific">Podarcis lilfordi</name>
    <name type="common">Lilford's wall lizard</name>
    <dbReference type="NCBI Taxonomy" id="74358"/>
    <lineage>
        <taxon>Eukaryota</taxon>
        <taxon>Metazoa</taxon>
        <taxon>Chordata</taxon>
        <taxon>Craniata</taxon>
        <taxon>Vertebrata</taxon>
        <taxon>Euteleostomi</taxon>
        <taxon>Lepidosauria</taxon>
        <taxon>Squamata</taxon>
        <taxon>Bifurcata</taxon>
        <taxon>Unidentata</taxon>
        <taxon>Episquamata</taxon>
        <taxon>Laterata</taxon>
        <taxon>Lacertibaenia</taxon>
        <taxon>Lacertidae</taxon>
        <taxon>Podarcis</taxon>
    </lineage>
</organism>
<evidence type="ECO:0000259" key="2">
    <source>
        <dbReference type="PROSITE" id="PS51504"/>
    </source>
</evidence>
<dbReference type="GO" id="GO:0003677">
    <property type="term" value="F:DNA binding"/>
    <property type="evidence" value="ECO:0007669"/>
    <property type="project" value="InterPro"/>
</dbReference>
<evidence type="ECO:0000313" key="4">
    <source>
        <dbReference type="Proteomes" id="UP001178461"/>
    </source>
</evidence>
<dbReference type="AlphaFoldDB" id="A0AA35KKZ0"/>
<dbReference type="InterPro" id="IPR005818">
    <property type="entry name" value="Histone_H1/H5_H15"/>
</dbReference>
<feature type="domain" description="H15" evidence="2">
    <location>
        <begin position="26"/>
        <end position="100"/>
    </location>
</feature>
<dbReference type="InterPro" id="IPR036388">
    <property type="entry name" value="WH-like_DNA-bd_sf"/>
</dbReference>
<sequence length="202" mass="21520">MEALSAAKSSAPLASPMVLLNRPKAQHPPTLTMVMEVVKTLDKRKGVSVVAIKCYILGSYPRVDSIHLKYTLAQGLERGCLIRPQNSSVLGATGRFKLDGKTAPKLKKAAKKPKVKVPVEKPRQGAITEGEKKKVAPSKNSKAKASRHPGKPPAKPKAKKSPEGEKAAQIFKKPSSSKAFLANTPGAPRKAVSKESKMGGRG</sequence>
<dbReference type="Gene3D" id="1.10.10.10">
    <property type="entry name" value="Winged helix-like DNA-binding domain superfamily/Winged helix DNA-binding domain"/>
    <property type="match status" value="1"/>
</dbReference>
<protein>
    <submittedName>
        <fullName evidence="3">B4</fullName>
    </submittedName>
</protein>
<keyword evidence="4" id="KW-1185">Reference proteome</keyword>
<name>A0AA35KKZ0_9SAUR</name>
<dbReference type="SMART" id="SM00526">
    <property type="entry name" value="H15"/>
    <property type="match status" value="1"/>
</dbReference>
<dbReference type="GO" id="GO:0000786">
    <property type="term" value="C:nucleosome"/>
    <property type="evidence" value="ECO:0007669"/>
    <property type="project" value="InterPro"/>
</dbReference>
<dbReference type="Pfam" id="PF00538">
    <property type="entry name" value="Linker_histone"/>
    <property type="match status" value="1"/>
</dbReference>
<dbReference type="CDD" id="cd00073">
    <property type="entry name" value="H15"/>
    <property type="match status" value="1"/>
</dbReference>
<dbReference type="GO" id="GO:0006334">
    <property type="term" value="P:nucleosome assembly"/>
    <property type="evidence" value="ECO:0007669"/>
    <property type="project" value="InterPro"/>
</dbReference>